<keyword evidence="6 13" id="KW-0808">Transferase</keyword>
<keyword evidence="17" id="KW-1185">Reference proteome</keyword>
<dbReference type="NCBIfam" id="TIGR00057">
    <property type="entry name" value="L-threonylcarbamoyladenylate synthase"/>
    <property type="match status" value="1"/>
</dbReference>
<evidence type="ECO:0000256" key="3">
    <source>
        <dbReference type="ARBA" id="ARBA00012584"/>
    </source>
</evidence>
<evidence type="ECO:0000256" key="9">
    <source>
        <dbReference type="ARBA" id="ARBA00022741"/>
    </source>
</evidence>
<sequence>MQSDMSELELALARLKAGELVAIPTETVYGLAADAANLDAVARIFALKGRPADHPVIVHIASSQQLNDWALGIPADAWKLADAFWPGPLTLILRRQPHVLDAITGGQDTVGLRAPSHPLTHELLKRFGGGLAAPSANRFGHVSPTRAQHVRDEFGADCPLVLDGGPCEVGVESTIVSLIHEQPTLLRPGGITREAIEALLGKSLTHHTDSGTAKIRTSGLLDSHYSPRTHLVTGEYAHLQPAITQARANGEKLAILSFGPWAGDAATSAIHEMPDNPSEYARLIYDKLRQIDRQGYTIIFLQLPPATPGWLAVNDRLRRAAHTRI</sequence>
<comment type="subcellular location">
    <subcellularLocation>
        <location evidence="1 13">Cytoplasm</location>
    </subcellularLocation>
</comment>
<dbReference type="GO" id="GO:0006450">
    <property type="term" value="P:regulation of translational fidelity"/>
    <property type="evidence" value="ECO:0007669"/>
    <property type="project" value="TreeGrafter"/>
</dbReference>
<dbReference type="GO" id="GO:0005737">
    <property type="term" value="C:cytoplasm"/>
    <property type="evidence" value="ECO:0007669"/>
    <property type="project" value="UniProtKB-SubCell"/>
</dbReference>
<keyword evidence="5 13" id="KW-0963">Cytoplasm</keyword>
<evidence type="ECO:0000259" key="15">
    <source>
        <dbReference type="PROSITE" id="PS51163"/>
    </source>
</evidence>
<feature type="binding site" evidence="14">
    <location>
        <position position="113"/>
    </location>
    <ligand>
        <name>L-threonine</name>
        <dbReference type="ChEBI" id="CHEBI:57926"/>
    </ligand>
</feature>
<evidence type="ECO:0000313" key="17">
    <source>
        <dbReference type="Proteomes" id="UP000310016"/>
    </source>
</evidence>
<reference evidence="16 17" key="1">
    <citation type="submission" date="2019-04" db="EMBL/GenBank/DDBJ databases">
        <title>Chitiniphilus eburnea sp. nov., a novel chitinolytic bacterium isolated from aquaculture sludge.</title>
        <authorList>
            <person name="Sheng M."/>
        </authorList>
    </citation>
    <scope>NUCLEOTIDE SEQUENCE [LARGE SCALE GENOMIC DNA]</scope>
    <source>
        <strain evidence="16 17">HX-2-15</strain>
    </source>
</reference>
<dbReference type="InterPro" id="IPR006070">
    <property type="entry name" value="Sua5-like_dom"/>
</dbReference>
<evidence type="ECO:0000256" key="8">
    <source>
        <dbReference type="ARBA" id="ARBA00022695"/>
    </source>
</evidence>
<dbReference type="InterPro" id="IPR005145">
    <property type="entry name" value="Sua5_C"/>
</dbReference>
<comment type="function">
    <text evidence="13">Required for the formation of a threonylcarbamoyl group on adenosine at position 37 (t(6)A37) in tRNAs that read codons beginning with adenine.</text>
</comment>
<evidence type="ECO:0000256" key="13">
    <source>
        <dbReference type="PIRNR" id="PIRNR004930"/>
    </source>
</evidence>
<dbReference type="Pfam" id="PF01300">
    <property type="entry name" value="Sua5_yciO_yrdC"/>
    <property type="match status" value="1"/>
</dbReference>
<organism evidence="16 17">
    <name type="scientific">Chitiniphilus eburneus</name>
    <dbReference type="NCBI Taxonomy" id="2571148"/>
    <lineage>
        <taxon>Bacteria</taxon>
        <taxon>Pseudomonadati</taxon>
        <taxon>Pseudomonadota</taxon>
        <taxon>Betaproteobacteria</taxon>
        <taxon>Neisseriales</taxon>
        <taxon>Chitinibacteraceae</taxon>
        <taxon>Chitiniphilus</taxon>
    </lineage>
</organism>
<evidence type="ECO:0000256" key="7">
    <source>
        <dbReference type="ARBA" id="ARBA00022694"/>
    </source>
</evidence>
<protein>
    <recommendedName>
        <fullName evidence="4 13">Threonylcarbamoyl-AMP synthase</fullName>
        <shortName evidence="13">TC-AMP synthase</shortName>
        <ecNumber evidence="3 13">2.7.7.87</ecNumber>
    </recommendedName>
    <alternativeName>
        <fullName evidence="11 13">L-threonylcarbamoyladenylate synthase</fullName>
    </alternativeName>
</protein>
<dbReference type="SUPFAM" id="SSF55821">
    <property type="entry name" value="YrdC/RibB"/>
    <property type="match status" value="1"/>
</dbReference>
<dbReference type="GO" id="GO:0003725">
    <property type="term" value="F:double-stranded RNA binding"/>
    <property type="evidence" value="ECO:0007669"/>
    <property type="project" value="UniProtKB-UniRule"/>
</dbReference>
<gene>
    <name evidence="16" type="ORF">FAZ21_15240</name>
</gene>
<evidence type="ECO:0000313" key="16">
    <source>
        <dbReference type="EMBL" id="TJZ69020.1"/>
    </source>
</evidence>
<evidence type="ECO:0000256" key="2">
    <source>
        <dbReference type="ARBA" id="ARBA00007663"/>
    </source>
</evidence>
<evidence type="ECO:0000256" key="10">
    <source>
        <dbReference type="ARBA" id="ARBA00022840"/>
    </source>
</evidence>
<accession>A0A4U0PME8</accession>
<dbReference type="InterPro" id="IPR010923">
    <property type="entry name" value="T(6)A37_SUA5"/>
</dbReference>
<dbReference type="GO" id="GO:0005524">
    <property type="term" value="F:ATP binding"/>
    <property type="evidence" value="ECO:0007669"/>
    <property type="project" value="UniProtKB-UniRule"/>
</dbReference>
<dbReference type="AlphaFoldDB" id="A0A4U0PME8"/>
<evidence type="ECO:0000256" key="14">
    <source>
        <dbReference type="PIRSR" id="PIRSR004930-1"/>
    </source>
</evidence>
<dbReference type="InterPro" id="IPR038385">
    <property type="entry name" value="Sua5/YwlC_C"/>
</dbReference>
<dbReference type="PROSITE" id="PS51163">
    <property type="entry name" value="YRDC"/>
    <property type="match status" value="1"/>
</dbReference>
<dbReference type="PIRSF" id="PIRSF004930">
    <property type="entry name" value="Tln_factor_SUA5"/>
    <property type="match status" value="1"/>
</dbReference>
<comment type="catalytic activity">
    <reaction evidence="12 13">
        <text>L-threonine + hydrogencarbonate + ATP = L-threonylcarbamoyladenylate + diphosphate + H2O</text>
        <dbReference type="Rhea" id="RHEA:36407"/>
        <dbReference type="ChEBI" id="CHEBI:15377"/>
        <dbReference type="ChEBI" id="CHEBI:17544"/>
        <dbReference type="ChEBI" id="CHEBI:30616"/>
        <dbReference type="ChEBI" id="CHEBI:33019"/>
        <dbReference type="ChEBI" id="CHEBI:57926"/>
        <dbReference type="ChEBI" id="CHEBI:73682"/>
        <dbReference type="EC" id="2.7.7.87"/>
    </reaction>
</comment>
<dbReference type="Pfam" id="PF03481">
    <property type="entry name" value="Sua5_C"/>
    <property type="match status" value="1"/>
</dbReference>
<evidence type="ECO:0000256" key="11">
    <source>
        <dbReference type="ARBA" id="ARBA00029774"/>
    </source>
</evidence>
<feature type="binding site" evidence="14">
    <location>
        <position position="187"/>
    </location>
    <ligand>
        <name>ATP</name>
        <dbReference type="ChEBI" id="CHEBI:30616"/>
    </ligand>
</feature>
<evidence type="ECO:0000256" key="12">
    <source>
        <dbReference type="ARBA" id="ARBA00048366"/>
    </source>
</evidence>
<dbReference type="PANTHER" id="PTHR17490">
    <property type="entry name" value="SUA5"/>
    <property type="match status" value="1"/>
</dbReference>
<comment type="caution">
    <text evidence="16">The sequence shown here is derived from an EMBL/GenBank/DDBJ whole genome shotgun (WGS) entry which is preliminary data.</text>
</comment>
<name>A0A4U0PME8_9NEIS</name>
<evidence type="ECO:0000256" key="1">
    <source>
        <dbReference type="ARBA" id="ARBA00004496"/>
    </source>
</evidence>
<feature type="binding site" evidence="14">
    <location>
        <position position="109"/>
    </location>
    <ligand>
        <name>ATP</name>
        <dbReference type="ChEBI" id="CHEBI:30616"/>
    </ligand>
</feature>
<dbReference type="OrthoDB" id="9814580at2"/>
<feature type="binding site" evidence="14">
    <location>
        <position position="173"/>
    </location>
    <ligand>
        <name>L-threonine</name>
        <dbReference type="ChEBI" id="CHEBI:57926"/>
    </ligand>
</feature>
<evidence type="ECO:0000256" key="5">
    <source>
        <dbReference type="ARBA" id="ARBA00022490"/>
    </source>
</evidence>
<feature type="binding site" evidence="14">
    <location>
        <position position="50"/>
    </location>
    <ligand>
        <name>ATP</name>
        <dbReference type="ChEBI" id="CHEBI:30616"/>
    </ligand>
</feature>
<feature type="binding site" evidence="14">
    <location>
        <position position="135"/>
    </location>
    <ligand>
        <name>ATP</name>
        <dbReference type="ChEBI" id="CHEBI:30616"/>
    </ligand>
</feature>
<dbReference type="FunFam" id="3.90.870.10:FF:000009">
    <property type="entry name" value="Threonylcarbamoyl-AMP synthase, putative"/>
    <property type="match status" value="1"/>
</dbReference>
<dbReference type="EMBL" id="SUMF01000022">
    <property type="protein sequence ID" value="TJZ69020.1"/>
    <property type="molecule type" value="Genomic_DNA"/>
</dbReference>
<comment type="similarity">
    <text evidence="2 13">Belongs to the SUA5 family.</text>
</comment>
<keyword evidence="9 13" id="KW-0547">Nucleotide-binding</keyword>
<dbReference type="GO" id="GO:0008033">
    <property type="term" value="P:tRNA processing"/>
    <property type="evidence" value="ECO:0007669"/>
    <property type="project" value="UniProtKB-KW"/>
</dbReference>
<feature type="binding site" evidence="14">
    <location>
        <position position="225"/>
    </location>
    <ligand>
        <name>ATP</name>
        <dbReference type="ChEBI" id="CHEBI:30616"/>
    </ligand>
</feature>
<feature type="binding site" evidence="14">
    <location>
        <position position="143"/>
    </location>
    <ligand>
        <name>ATP</name>
        <dbReference type="ChEBI" id="CHEBI:30616"/>
    </ligand>
</feature>
<dbReference type="Gene3D" id="3.90.870.10">
    <property type="entry name" value="DHBP synthase"/>
    <property type="match status" value="1"/>
</dbReference>
<dbReference type="GO" id="GO:0061710">
    <property type="term" value="F:L-threonylcarbamoyladenylate synthase"/>
    <property type="evidence" value="ECO:0007669"/>
    <property type="project" value="UniProtKB-EC"/>
</dbReference>
<dbReference type="InterPro" id="IPR050156">
    <property type="entry name" value="TC-AMP_synthase_SUA5"/>
</dbReference>
<keyword evidence="8 13" id="KW-0548">Nucleotidyltransferase</keyword>
<proteinExistence type="inferred from homology"/>
<feature type="binding site" evidence="14">
    <location>
        <position position="59"/>
    </location>
    <ligand>
        <name>ATP</name>
        <dbReference type="ChEBI" id="CHEBI:30616"/>
    </ligand>
</feature>
<dbReference type="PANTHER" id="PTHR17490:SF16">
    <property type="entry name" value="THREONYLCARBAMOYL-AMP SYNTHASE"/>
    <property type="match status" value="1"/>
</dbReference>
<keyword evidence="7 13" id="KW-0819">tRNA processing</keyword>
<dbReference type="Proteomes" id="UP000310016">
    <property type="component" value="Unassembled WGS sequence"/>
</dbReference>
<dbReference type="GO" id="GO:0000049">
    <property type="term" value="F:tRNA binding"/>
    <property type="evidence" value="ECO:0007669"/>
    <property type="project" value="TreeGrafter"/>
</dbReference>
<evidence type="ECO:0000256" key="4">
    <source>
        <dbReference type="ARBA" id="ARBA00015492"/>
    </source>
</evidence>
<dbReference type="Gene3D" id="3.40.50.11030">
    <property type="entry name" value="Threonylcarbamoyl-AMP synthase, C-terminal domain"/>
    <property type="match status" value="1"/>
</dbReference>
<feature type="binding site" evidence="14">
    <location>
        <position position="27"/>
    </location>
    <ligand>
        <name>L-threonine</name>
        <dbReference type="ChEBI" id="CHEBI:57926"/>
    </ligand>
</feature>
<evidence type="ECO:0000256" key="6">
    <source>
        <dbReference type="ARBA" id="ARBA00022679"/>
    </source>
</evidence>
<feature type="binding site" evidence="14">
    <location>
        <position position="133"/>
    </location>
    <ligand>
        <name>L-threonine</name>
        <dbReference type="ChEBI" id="CHEBI:57926"/>
    </ligand>
</feature>
<dbReference type="EC" id="2.7.7.87" evidence="3 13"/>
<keyword evidence="10 13" id="KW-0067">ATP-binding</keyword>
<feature type="domain" description="YrdC-like" evidence="15">
    <location>
        <begin position="5"/>
        <end position="191"/>
    </location>
</feature>
<dbReference type="InterPro" id="IPR017945">
    <property type="entry name" value="DHBP_synth_RibB-like_a/b_dom"/>
</dbReference>